<dbReference type="RefSeq" id="WP_345633144.1">
    <property type="nucleotide sequence ID" value="NZ_BAABJQ010000015.1"/>
</dbReference>
<feature type="region of interest" description="Disordered" evidence="1">
    <location>
        <begin position="1"/>
        <end position="21"/>
    </location>
</feature>
<accession>A0ABP9S728</accession>
<dbReference type="SUPFAM" id="SSF46689">
    <property type="entry name" value="Homeodomain-like"/>
    <property type="match status" value="1"/>
</dbReference>
<dbReference type="EMBL" id="BAABJQ010000015">
    <property type="protein sequence ID" value="GAA5191370.1"/>
    <property type="molecule type" value="Genomic_DNA"/>
</dbReference>
<dbReference type="Gene3D" id="1.10.357.10">
    <property type="entry name" value="Tetracycline Repressor, domain 2"/>
    <property type="match status" value="1"/>
</dbReference>
<evidence type="ECO:0000313" key="3">
    <source>
        <dbReference type="Proteomes" id="UP001501570"/>
    </source>
</evidence>
<gene>
    <name evidence="2" type="ORF">GCM10023322_48600</name>
</gene>
<comment type="caution">
    <text evidence="2">The sequence shown here is derived from an EMBL/GenBank/DDBJ whole genome shotgun (WGS) entry which is preliminary data.</text>
</comment>
<name>A0ABP9S728_9ACTN</name>
<dbReference type="Proteomes" id="UP001501570">
    <property type="component" value="Unassembled WGS sequence"/>
</dbReference>
<sequence>MDPVSGVDADTRPGSRRAQAEATRDLLLRTAERLYAERGLAQVSNRQIVEAAGQANNSALAYHIGTRTDLIHAITRSHVERIAARTQQRVRAARRSRRPRDHVASLVLPYTEYLASLGNPSWCARFLAQVVTDPALADRVDVDPVLAMKFLDGVAAVWSHLAELPPAESALRSQTARVAVIHTCAEQERVAATRGVPADWSLVGQALTDAVTGLLLAARHRTAVPTARKDCP</sequence>
<protein>
    <submittedName>
        <fullName evidence="2">TetR family transcriptional regulator</fullName>
    </submittedName>
</protein>
<dbReference type="InterPro" id="IPR009057">
    <property type="entry name" value="Homeodomain-like_sf"/>
</dbReference>
<organism evidence="2 3">
    <name type="scientific">Rugosimonospora acidiphila</name>
    <dbReference type="NCBI Taxonomy" id="556531"/>
    <lineage>
        <taxon>Bacteria</taxon>
        <taxon>Bacillati</taxon>
        <taxon>Actinomycetota</taxon>
        <taxon>Actinomycetes</taxon>
        <taxon>Micromonosporales</taxon>
        <taxon>Micromonosporaceae</taxon>
        <taxon>Rugosimonospora</taxon>
    </lineage>
</organism>
<evidence type="ECO:0000313" key="2">
    <source>
        <dbReference type="EMBL" id="GAA5191370.1"/>
    </source>
</evidence>
<feature type="compositionally biased region" description="Basic and acidic residues" evidence="1">
    <location>
        <begin position="9"/>
        <end position="21"/>
    </location>
</feature>
<keyword evidence="3" id="KW-1185">Reference proteome</keyword>
<evidence type="ECO:0000256" key="1">
    <source>
        <dbReference type="SAM" id="MobiDB-lite"/>
    </source>
</evidence>
<reference evidence="3" key="1">
    <citation type="journal article" date="2019" name="Int. J. Syst. Evol. Microbiol.">
        <title>The Global Catalogue of Microorganisms (GCM) 10K type strain sequencing project: providing services to taxonomists for standard genome sequencing and annotation.</title>
        <authorList>
            <consortium name="The Broad Institute Genomics Platform"/>
            <consortium name="The Broad Institute Genome Sequencing Center for Infectious Disease"/>
            <person name="Wu L."/>
            <person name="Ma J."/>
        </authorList>
    </citation>
    <scope>NUCLEOTIDE SEQUENCE [LARGE SCALE GENOMIC DNA]</scope>
    <source>
        <strain evidence="3">JCM 18304</strain>
    </source>
</reference>
<proteinExistence type="predicted"/>